<evidence type="ECO:0000256" key="4">
    <source>
        <dbReference type="RuleBase" id="RU004478"/>
    </source>
</evidence>
<dbReference type="InterPro" id="IPR009012">
    <property type="entry name" value="GrpE_head"/>
</dbReference>
<proteinExistence type="inferred from homology"/>
<dbReference type="SUPFAM" id="SSF51064">
    <property type="entry name" value="Head domain of nucleotide exchange factor GrpE"/>
    <property type="match status" value="1"/>
</dbReference>
<evidence type="ECO:0000313" key="6">
    <source>
        <dbReference type="EMBL" id="MCA9397723.1"/>
    </source>
</evidence>
<sequence length="149" mass="16928">ETEILEQQIADLTEALQRERADVINVRRRHDEQMSQLKNHVKIQVVEELLPIIDNFERSLKHVPKELENNDFVKGVSGVVKQFEKTLSDIGVQRIKTVGEPFNPELHEAVGMEGGEGEQEVVSEELQAGYIIEGVVIRHAMVKVKKVPK</sequence>
<feature type="non-terminal residue" evidence="6">
    <location>
        <position position="1"/>
    </location>
</feature>
<dbReference type="SUPFAM" id="SSF58014">
    <property type="entry name" value="Coiled-coil domain of nucleotide exchange factor GrpE"/>
    <property type="match status" value="1"/>
</dbReference>
<evidence type="ECO:0000256" key="5">
    <source>
        <dbReference type="SAM" id="Coils"/>
    </source>
</evidence>
<keyword evidence="5" id="KW-0175">Coiled coil</keyword>
<dbReference type="PANTHER" id="PTHR21237">
    <property type="entry name" value="GRPE PROTEIN"/>
    <property type="match status" value="1"/>
</dbReference>
<comment type="caution">
    <text evidence="6">The sequence shown here is derived from an EMBL/GenBank/DDBJ whole genome shotgun (WGS) entry which is preliminary data.</text>
</comment>
<evidence type="ECO:0000256" key="2">
    <source>
        <dbReference type="ARBA" id="ARBA00023186"/>
    </source>
</evidence>
<dbReference type="PROSITE" id="PS01071">
    <property type="entry name" value="GRPE"/>
    <property type="match status" value="1"/>
</dbReference>
<gene>
    <name evidence="6" type="ORF">KC573_02740</name>
</gene>
<dbReference type="PRINTS" id="PR00773">
    <property type="entry name" value="GRPEPROTEIN"/>
</dbReference>
<feature type="coiled-coil region" evidence="5">
    <location>
        <begin position="2"/>
        <end position="29"/>
    </location>
</feature>
<dbReference type="GO" id="GO:0042803">
    <property type="term" value="F:protein homodimerization activity"/>
    <property type="evidence" value="ECO:0007669"/>
    <property type="project" value="InterPro"/>
</dbReference>
<dbReference type="InterPro" id="IPR013805">
    <property type="entry name" value="GrpE_CC"/>
</dbReference>
<dbReference type="AlphaFoldDB" id="A0A955RX56"/>
<dbReference type="HAMAP" id="MF_01151">
    <property type="entry name" value="GrpE"/>
    <property type="match status" value="1"/>
</dbReference>
<dbReference type="Gene3D" id="3.90.20.20">
    <property type="match status" value="1"/>
</dbReference>
<evidence type="ECO:0000313" key="7">
    <source>
        <dbReference type="Proteomes" id="UP000699691"/>
    </source>
</evidence>
<reference evidence="6" key="2">
    <citation type="journal article" date="2021" name="Microbiome">
        <title>Successional dynamics and alternative stable states in a saline activated sludge microbial community over 9 years.</title>
        <authorList>
            <person name="Wang Y."/>
            <person name="Ye J."/>
            <person name="Ju F."/>
            <person name="Liu L."/>
            <person name="Boyd J.A."/>
            <person name="Deng Y."/>
            <person name="Parks D.H."/>
            <person name="Jiang X."/>
            <person name="Yin X."/>
            <person name="Woodcroft B.J."/>
            <person name="Tyson G.W."/>
            <person name="Hugenholtz P."/>
            <person name="Polz M.F."/>
            <person name="Zhang T."/>
        </authorList>
    </citation>
    <scope>NUCLEOTIDE SEQUENCE</scope>
    <source>
        <strain evidence="6">HKST-UBA02</strain>
    </source>
</reference>
<comment type="similarity">
    <text evidence="1 4">Belongs to the GrpE family.</text>
</comment>
<evidence type="ECO:0000256" key="3">
    <source>
        <dbReference type="RuleBase" id="RU000639"/>
    </source>
</evidence>
<dbReference type="GO" id="GO:0051087">
    <property type="term" value="F:protein-folding chaperone binding"/>
    <property type="evidence" value="ECO:0007669"/>
    <property type="project" value="InterPro"/>
</dbReference>
<evidence type="ECO:0000256" key="1">
    <source>
        <dbReference type="ARBA" id="ARBA00009054"/>
    </source>
</evidence>
<dbReference type="GO" id="GO:0000774">
    <property type="term" value="F:adenyl-nucleotide exchange factor activity"/>
    <property type="evidence" value="ECO:0007669"/>
    <property type="project" value="InterPro"/>
</dbReference>
<keyword evidence="2 3" id="KW-0143">Chaperone</keyword>
<dbReference type="Gene3D" id="2.30.22.10">
    <property type="entry name" value="Head domain of nucleotide exchange factor GrpE"/>
    <property type="match status" value="1"/>
</dbReference>
<dbReference type="Pfam" id="PF01025">
    <property type="entry name" value="GrpE"/>
    <property type="match status" value="1"/>
</dbReference>
<comment type="function">
    <text evidence="3">Participates actively in the response to hyperosmotic and heat shock by preventing the aggregation of stress-denatured proteins, in association with DnaK and GrpE. It is the nucleotide exchange factor for DnaK and may function as a thermosensor. Unfolded proteins bind initially to DnaJ; upon interaction with the DnaJ-bound protein, DnaK hydrolyzes its bound ATP, resulting in the formation of a stable complex. GrpE releases ADP from DnaK; ATP binding to DnaK triggers the release of the substrate protein, thus completing the reaction cycle. Several rounds of ATP-dependent interactions between DnaJ, DnaK and GrpE are required for fully efficient folding.</text>
</comment>
<protein>
    <recommendedName>
        <fullName evidence="3">Protein GrpE</fullName>
    </recommendedName>
</protein>
<accession>A0A955RX56</accession>
<dbReference type="Proteomes" id="UP000699691">
    <property type="component" value="Unassembled WGS sequence"/>
</dbReference>
<reference evidence="6" key="1">
    <citation type="submission" date="2020-04" db="EMBL/GenBank/DDBJ databases">
        <authorList>
            <person name="Zhang T."/>
        </authorList>
    </citation>
    <scope>NUCLEOTIDE SEQUENCE</scope>
    <source>
        <strain evidence="6">HKST-UBA02</strain>
    </source>
</reference>
<dbReference type="GO" id="GO:0006457">
    <property type="term" value="P:protein folding"/>
    <property type="evidence" value="ECO:0007669"/>
    <property type="project" value="InterPro"/>
</dbReference>
<dbReference type="InterPro" id="IPR000740">
    <property type="entry name" value="GrpE"/>
</dbReference>
<name>A0A955RX56_UNCKA</name>
<organism evidence="6 7">
    <name type="scientific">candidate division WWE3 bacterium</name>
    <dbReference type="NCBI Taxonomy" id="2053526"/>
    <lineage>
        <taxon>Bacteria</taxon>
        <taxon>Katanobacteria</taxon>
    </lineage>
</organism>
<dbReference type="PANTHER" id="PTHR21237:SF23">
    <property type="entry name" value="GRPE PROTEIN HOMOLOG, MITOCHONDRIAL"/>
    <property type="match status" value="1"/>
</dbReference>
<keyword evidence="3" id="KW-0346">Stress response</keyword>
<dbReference type="EMBL" id="JAGQKY010000117">
    <property type="protein sequence ID" value="MCA9397723.1"/>
    <property type="molecule type" value="Genomic_DNA"/>
</dbReference>
<dbReference type="GO" id="GO:0051082">
    <property type="term" value="F:unfolded protein binding"/>
    <property type="evidence" value="ECO:0007669"/>
    <property type="project" value="TreeGrafter"/>
</dbReference>
<dbReference type="CDD" id="cd00446">
    <property type="entry name" value="GrpE"/>
    <property type="match status" value="1"/>
</dbReference>